<accession>A0AB39URA3</accession>
<name>A0AB39URA3_9GAMM</name>
<evidence type="ECO:0000313" key="1">
    <source>
        <dbReference type="EMBL" id="XDT70856.1"/>
    </source>
</evidence>
<sequence>MLALIRLVYGDCAGRLDHHFGSKEGIGAALFIGGLEDYACLAVRA</sequence>
<organism evidence="1">
    <name type="scientific">Thermohahella caldifontis</name>
    <dbReference type="NCBI Taxonomy" id="3142973"/>
    <lineage>
        <taxon>Bacteria</taxon>
        <taxon>Pseudomonadati</taxon>
        <taxon>Pseudomonadota</taxon>
        <taxon>Gammaproteobacteria</taxon>
        <taxon>Oceanospirillales</taxon>
        <taxon>Hahellaceae</taxon>
        <taxon>Thermohahella</taxon>
    </lineage>
</organism>
<reference evidence="1" key="1">
    <citation type="submission" date="2024-05" db="EMBL/GenBank/DDBJ databases">
        <title>Genome sequencing of novel strain.</title>
        <authorList>
            <person name="Ganbat D."/>
            <person name="Ganbat S."/>
            <person name="Lee S.-J."/>
        </authorList>
    </citation>
    <scope>NUCLEOTIDE SEQUENCE</scope>
    <source>
        <strain evidence="1">SMD15-11</strain>
    </source>
</reference>
<dbReference type="AlphaFoldDB" id="A0AB39URA3"/>
<proteinExistence type="predicted"/>
<dbReference type="KEGG" id="tcd:AAIA72_08505"/>
<dbReference type="EMBL" id="CP154858">
    <property type="protein sequence ID" value="XDT70856.1"/>
    <property type="molecule type" value="Genomic_DNA"/>
</dbReference>
<gene>
    <name evidence="1" type="ORF">AAIA72_08505</name>
</gene>
<dbReference type="RefSeq" id="WP_369599897.1">
    <property type="nucleotide sequence ID" value="NZ_CP154858.1"/>
</dbReference>
<protein>
    <submittedName>
        <fullName evidence="1">Uncharacterized protein</fullName>
    </submittedName>
</protein>